<keyword evidence="7 8" id="KW-0472">Membrane</keyword>
<dbReference type="RefSeq" id="WP_074655114.1">
    <property type="nucleotide sequence ID" value="NZ_FNSD01000001.1"/>
</dbReference>
<comment type="similarity">
    <text evidence="2">Belongs to the MreD family.</text>
</comment>
<dbReference type="Proteomes" id="UP000182409">
    <property type="component" value="Unassembled WGS sequence"/>
</dbReference>
<organism evidence="9 10">
    <name type="scientific">Terriglobus roseus</name>
    <dbReference type="NCBI Taxonomy" id="392734"/>
    <lineage>
        <taxon>Bacteria</taxon>
        <taxon>Pseudomonadati</taxon>
        <taxon>Acidobacteriota</taxon>
        <taxon>Terriglobia</taxon>
        <taxon>Terriglobales</taxon>
        <taxon>Acidobacteriaceae</taxon>
        <taxon>Terriglobus</taxon>
    </lineage>
</organism>
<gene>
    <name evidence="9" type="ORF">SAMN05443244_3322</name>
</gene>
<evidence type="ECO:0000313" key="10">
    <source>
        <dbReference type="Proteomes" id="UP000182409"/>
    </source>
</evidence>
<feature type="transmembrane region" description="Helical" evidence="8">
    <location>
        <begin position="20"/>
        <end position="39"/>
    </location>
</feature>
<comment type="subcellular location">
    <subcellularLocation>
        <location evidence="1">Cell membrane</location>
        <topology evidence="1">Multi-pass membrane protein</topology>
    </subcellularLocation>
</comment>
<dbReference type="OrthoDB" id="121692at2"/>
<evidence type="ECO:0000256" key="8">
    <source>
        <dbReference type="SAM" id="Phobius"/>
    </source>
</evidence>
<evidence type="ECO:0000256" key="3">
    <source>
        <dbReference type="ARBA" id="ARBA00022475"/>
    </source>
</evidence>
<dbReference type="Pfam" id="PF04093">
    <property type="entry name" value="MreD"/>
    <property type="match status" value="1"/>
</dbReference>
<evidence type="ECO:0000256" key="7">
    <source>
        <dbReference type="ARBA" id="ARBA00023136"/>
    </source>
</evidence>
<keyword evidence="3" id="KW-1003">Cell membrane</keyword>
<feature type="transmembrane region" description="Helical" evidence="8">
    <location>
        <begin position="148"/>
        <end position="166"/>
    </location>
</feature>
<evidence type="ECO:0000256" key="1">
    <source>
        <dbReference type="ARBA" id="ARBA00004651"/>
    </source>
</evidence>
<dbReference type="AlphaFoldDB" id="A0A1H4S2D3"/>
<keyword evidence="4 8" id="KW-0812">Transmembrane</keyword>
<evidence type="ECO:0000313" key="9">
    <source>
        <dbReference type="EMBL" id="SEC38218.1"/>
    </source>
</evidence>
<evidence type="ECO:0000256" key="4">
    <source>
        <dbReference type="ARBA" id="ARBA00022692"/>
    </source>
</evidence>
<dbReference type="GO" id="GO:0008360">
    <property type="term" value="P:regulation of cell shape"/>
    <property type="evidence" value="ECO:0007669"/>
    <property type="project" value="UniProtKB-KW"/>
</dbReference>
<keyword evidence="6 8" id="KW-1133">Transmembrane helix</keyword>
<sequence>MARRFTNRRELEEHHFHPAVLVAVPLGALFLHAYLPHIWAPLGILDLPLILVLYFAVSWRSPIAGTLIGTAIGLLQDLPSNQYIGFNGMAKAIIGYAAASIGLKIDVENVITRAAMNFGFCLLQSVLFFVIERFLLGNSTYALRWIHELLRAAINAAVALPIFFLLDRTRMDE</sequence>
<dbReference type="GO" id="GO:0005886">
    <property type="term" value="C:plasma membrane"/>
    <property type="evidence" value="ECO:0007669"/>
    <property type="project" value="UniProtKB-SubCell"/>
</dbReference>
<dbReference type="InterPro" id="IPR007227">
    <property type="entry name" value="Cell_shape_determining_MreD"/>
</dbReference>
<feature type="transmembrane region" description="Helical" evidence="8">
    <location>
        <begin position="115"/>
        <end position="136"/>
    </location>
</feature>
<evidence type="ECO:0000256" key="5">
    <source>
        <dbReference type="ARBA" id="ARBA00022960"/>
    </source>
</evidence>
<keyword evidence="5" id="KW-0133">Cell shape</keyword>
<dbReference type="NCBIfam" id="TIGR03426">
    <property type="entry name" value="shape_MreD"/>
    <property type="match status" value="1"/>
</dbReference>
<protein>
    <submittedName>
        <fullName evidence="9">Rod shape-determining protein MreD</fullName>
    </submittedName>
</protein>
<evidence type="ECO:0000256" key="6">
    <source>
        <dbReference type="ARBA" id="ARBA00022989"/>
    </source>
</evidence>
<dbReference type="EMBL" id="FNSD01000001">
    <property type="protein sequence ID" value="SEC38218.1"/>
    <property type="molecule type" value="Genomic_DNA"/>
</dbReference>
<accession>A0A1H4S2D3</accession>
<proteinExistence type="inferred from homology"/>
<feature type="transmembrane region" description="Helical" evidence="8">
    <location>
        <begin position="84"/>
        <end position="103"/>
    </location>
</feature>
<feature type="transmembrane region" description="Helical" evidence="8">
    <location>
        <begin position="51"/>
        <end position="72"/>
    </location>
</feature>
<reference evidence="9 10" key="1">
    <citation type="submission" date="2016-10" db="EMBL/GenBank/DDBJ databases">
        <authorList>
            <person name="de Groot N.N."/>
        </authorList>
    </citation>
    <scope>NUCLEOTIDE SEQUENCE [LARGE SCALE GENOMIC DNA]</scope>
    <source>
        <strain evidence="9 10">AB35.6</strain>
    </source>
</reference>
<name>A0A1H4S2D3_9BACT</name>
<evidence type="ECO:0000256" key="2">
    <source>
        <dbReference type="ARBA" id="ARBA00007776"/>
    </source>
</evidence>